<comment type="caution">
    <text evidence="8">The sequence shown here is derived from an EMBL/GenBank/DDBJ whole genome shotgun (WGS) entry which is preliminary data.</text>
</comment>
<dbReference type="PANTHER" id="PTHR23359">
    <property type="entry name" value="NUCLEOTIDE KINASE"/>
    <property type="match status" value="1"/>
</dbReference>
<proteinExistence type="inferred from homology"/>
<comment type="domain">
    <text evidence="5">Consists of three domains, a large central CORE domain and two small peripheral domains, NMPbind and LID, which undergo movements during catalysis. The LID domain closes over the site of phosphoryl transfer upon ATP binding. Assembling and dissambling the active center during each catalytic cycle provides an effective means to prevent ATP hydrolysis.</text>
</comment>
<comment type="similarity">
    <text evidence="5 6">Belongs to the adenylate kinase family.</text>
</comment>
<organism evidence="8 9">
    <name type="scientific">Rhodococcus zopfii</name>
    <dbReference type="NCBI Taxonomy" id="43772"/>
    <lineage>
        <taxon>Bacteria</taxon>
        <taxon>Bacillati</taxon>
        <taxon>Actinomycetota</taxon>
        <taxon>Actinomycetes</taxon>
        <taxon>Mycobacteriales</taxon>
        <taxon>Nocardiaceae</taxon>
        <taxon>Rhodococcus</taxon>
    </lineage>
</organism>
<gene>
    <name evidence="5" type="primary">adk</name>
    <name evidence="8" type="ORF">F8M49_25480</name>
</gene>
<keyword evidence="1 5" id="KW-0808">Transferase</keyword>
<comment type="catalytic activity">
    <reaction evidence="5 7">
        <text>AMP + ATP = 2 ADP</text>
        <dbReference type="Rhea" id="RHEA:12973"/>
        <dbReference type="ChEBI" id="CHEBI:30616"/>
        <dbReference type="ChEBI" id="CHEBI:456215"/>
        <dbReference type="ChEBI" id="CHEBI:456216"/>
        <dbReference type="EC" id="2.7.4.3"/>
    </reaction>
</comment>
<feature type="binding site" evidence="5">
    <location>
        <begin position="57"/>
        <end position="59"/>
    </location>
    <ligand>
        <name>AMP</name>
        <dbReference type="ChEBI" id="CHEBI:456215"/>
    </ligand>
</feature>
<comment type="subunit">
    <text evidence="5 7">Monomer.</text>
</comment>
<dbReference type="SUPFAM" id="SSF52540">
    <property type="entry name" value="P-loop containing nucleoside triphosphate hydrolases"/>
    <property type="match status" value="1"/>
</dbReference>
<dbReference type="CDD" id="cd01428">
    <property type="entry name" value="ADK"/>
    <property type="match status" value="1"/>
</dbReference>
<dbReference type="Proteomes" id="UP001275440">
    <property type="component" value="Unassembled WGS sequence"/>
</dbReference>
<evidence type="ECO:0000256" key="7">
    <source>
        <dbReference type="RuleBase" id="RU003331"/>
    </source>
</evidence>
<feature type="region of interest" description="NMP" evidence="5">
    <location>
        <begin position="30"/>
        <end position="59"/>
    </location>
</feature>
<keyword evidence="5" id="KW-0963">Cytoplasm</keyword>
<comment type="pathway">
    <text evidence="5">Purine metabolism; AMP biosynthesis via salvage pathway; AMP from ADP: step 1/1.</text>
</comment>
<dbReference type="InterPro" id="IPR000850">
    <property type="entry name" value="Adenylat/UMP-CMP_kin"/>
</dbReference>
<evidence type="ECO:0000256" key="1">
    <source>
        <dbReference type="ARBA" id="ARBA00022679"/>
    </source>
</evidence>
<keyword evidence="2 5" id="KW-0545">Nucleotide biosynthesis</keyword>
<keyword evidence="9" id="KW-1185">Reference proteome</keyword>
<feature type="binding site" evidence="5">
    <location>
        <position position="36"/>
    </location>
    <ligand>
        <name>AMP</name>
        <dbReference type="ChEBI" id="CHEBI:456215"/>
    </ligand>
</feature>
<feature type="binding site" evidence="5">
    <location>
        <begin position="10"/>
        <end position="15"/>
    </location>
    <ligand>
        <name>ATP</name>
        <dbReference type="ChEBI" id="CHEBI:30616"/>
    </ligand>
</feature>
<evidence type="ECO:0000256" key="6">
    <source>
        <dbReference type="RuleBase" id="RU003330"/>
    </source>
</evidence>
<feature type="binding site" evidence="5">
    <location>
        <position position="112"/>
    </location>
    <ligand>
        <name>AMP</name>
        <dbReference type="ChEBI" id="CHEBI:456215"/>
    </ligand>
</feature>
<keyword evidence="3 5" id="KW-0547">Nucleotide-binding</keyword>
<dbReference type="InterPro" id="IPR033690">
    <property type="entry name" value="Adenylat_kinase_CS"/>
</dbReference>
<evidence type="ECO:0000256" key="2">
    <source>
        <dbReference type="ARBA" id="ARBA00022727"/>
    </source>
</evidence>
<dbReference type="Gene3D" id="3.40.50.300">
    <property type="entry name" value="P-loop containing nucleotide triphosphate hydrolases"/>
    <property type="match status" value="1"/>
</dbReference>
<evidence type="ECO:0000256" key="4">
    <source>
        <dbReference type="ARBA" id="ARBA00022777"/>
    </source>
</evidence>
<evidence type="ECO:0000256" key="5">
    <source>
        <dbReference type="HAMAP-Rule" id="MF_00235"/>
    </source>
</evidence>
<protein>
    <recommendedName>
        <fullName evidence="5 7">Adenylate kinase</fullName>
        <shortName evidence="5">AK</shortName>
        <ecNumber evidence="5 7">2.7.4.3</ecNumber>
    </recommendedName>
    <alternativeName>
        <fullName evidence="5">ATP-AMP transphosphorylase</fullName>
    </alternativeName>
    <alternativeName>
        <fullName evidence="5">ATP:AMP phosphotransferase</fullName>
    </alternativeName>
    <alternativeName>
        <fullName evidence="5">Adenylate monophosphate kinase</fullName>
    </alternativeName>
</protein>
<feature type="binding site" evidence="5">
    <location>
        <position position="108"/>
    </location>
    <ligand>
        <name>ATP</name>
        <dbReference type="ChEBI" id="CHEBI:30616"/>
    </ligand>
</feature>
<evidence type="ECO:0000256" key="3">
    <source>
        <dbReference type="ARBA" id="ARBA00022741"/>
    </source>
</evidence>
<keyword evidence="5 7" id="KW-0067">ATP-binding</keyword>
<evidence type="ECO:0000313" key="9">
    <source>
        <dbReference type="Proteomes" id="UP001275440"/>
    </source>
</evidence>
<dbReference type="EC" id="2.7.4.3" evidence="5 7"/>
<name>A0ABU3WV69_9NOCA</name>
<evidence type="ECO:0000313" key="8">
    <source>
        <dbReference type="EMBL" id="MDV2477900.1"/>
    </source>
</evidence>
<keyword evidence="4 5" id="KW-0418">Kinase</keyword>
<comment type="function">
    <text evidence="5">Catalyzes the reversible transfer of the terminal phosphate group between ATP and AMP. Plays an important role in cellular energy homeostasis and in adenine nucleotide metabolism.</text>
</comment>
<dbReference type="PROSITE" id="PS00113">
    <property type="entry name" value="ADENYLATE_KINASE"/>
    <property type="match status" value="1"/>
</dbReference>
<comment type="caution">
    <text evidence="5">Lacks conserved residue(s) required for the propagation of feature annotation.</text>
</comment>
<reference evidence="8 9" key="1">
    <citation type="submission" date="2019-10" db="EMBL/GenBank/DDBJ databases">
        <title>Draft Genome Assembly of Rhodococcus zopfii DSM44189.</title>
        <authorList>
            <person name="Sutton J.M."/>
            <person name="Akob D.M."/>
            <person name="Bushman T.J."/>
        </authorList>
    </citation>
    <scope>NUCLEOTIDE SEQUENCE [LARGE SCALE GENOMIC DNA]</scope>
    <source>
        <strain evidence="8 9">DSM 44189</strain>
    </source>
</reference>
<dbReference type="PRINTS" id="PR00094">
    <property type="entry name" value="ADENYLTKNASE"/>
</dbReference>
<feature type="binding site" evidence="5">
    <location>
        <begin position="85"/>
        <end position="88"/>
    </location>
    <ligand>
        <name>AMP</name>
        <dbReference type="ChEBI" id="CHEBI:456215"/>
    </ligand>
</feature>
<feature type="binding site" evidence="5">
    <location>
        <position position="92"/>
    </location>
    <ligand>
        <name>AMP</name>
        <dbReference type="ChEBI" id="CHEBI:456215"/>
    </ligand>
</feature>
<dbReference type="InterPro" id="IPR027417">
    <property type="entry name" value="P-loop_NTPase"/>
</dbReference>
<dbReference type="Pfam" id="PF00406">
    <property type="entry name" value="ADK"/>
    <property type="match status" value="1"/>
</dbReference>
<accession>A0ABU3WV69</accession>
<feature type="binding site" evidence="5">
    <location>
        <position position="121"/>
    </location>
    <ligand>
        <name>ATP</name>
        <dbReference type="ChEBI" id="CHEBI:30616"/>
    </ligand>
</feature>
<dbReference type="HAMAP" id="MF_00235">
    <property type="entry name" value="Adenylate_kinase_Adk"/>
    <property type="match status" value="1"/>
</dbReference>
<comment type="subcellular location">
    <subcellularLocation>
        <location evidence="5 7">Cytoplasm</location>
    </subcellularLocation>
</comment>
<dbReference type="EMBL" id="WBMO01000005">
    <property type="protein sequence ID" value="MDV2477900.1"/>
    <property type="molecule type" value="Genomic_DNA"/>
</dbReference>
<sequence length="130" mass="14149">MRIVLIGPPGVGKGTQAHRLADILKIPHISTGDLFRRHIANSSRLGKSVKSYADASELIPDVVAERVVSERLSRGDAAEGFILDGFPRTHDQARVLDAILETGGSQGRSRCRVHTRQCGTDVTTAVPWPW</sequence>
<feature type="binding site" evidence="5">
    <location>
        <position position="31"/>
    </location>
    <ligand>
        <name>AMP</name>
        <dbReference type="ChEBI" id="CHEBI:456215"/>
    </ligand>
</feature>